<feature type="transmembrane region" description="Helical" evidence="4">
    <location>
        <begin position="77"/>
        <end position="96"/>
    </location>
</feature>
<dbReference type="Pfam" id="PF07690">
    <property type="entry name" value="MFS_1"/>
    <property type="match status" value="1"/>
</dbReference>
<evidence type="ECO:0000313" key="6">
    <source>
        <dbReference type="Proteomes" id="UP000626026"/>
    </source>
</evidence>
<keyword evidence="3 4" id="KW-0472">Membrane</keyword>
<feature type="transmembrane region" description="Helical" evidence="4">
    <location>
        <begin position="286"/>
        <end position="312"/>
    </location>
</feature>
<feature type="transmembrane region" description="Helical" evidence="4">
    <location>
        <begin position="20"/>
        <end position="39"/>
    </location>
</feature>
<dbReference type="Proteomes" id="UP000626026">
    <property type="component" value="Unassembled WGS sequence"/>
</dbReference>
<keyword evidence="1 4" id="KW-0812">Transmembrane</keyword>
<dbReference type="Gene3D" id="1.20.1250.20">
    <property type="entry name" value="MFS general substrate transporter like domains"/>
    <property type="match status" value="1"/>
</dbReference>
<dbReference type="SUPFAM" id="SSF103473">
    <property type="entry name" value="MFS general substrate transporter"/>
    <property type="match status" value="1"/>
</dbReference>
<dbReference type="EMBL" id="JACTVA010000035">
    <property type="protein sequence ID" value="MBC9208588.1"/>
    <property type="molecule type" value="Genomic_DNA"/>
</dbReference>
<feature type="transmembrane region" description="Helical" evidence="4">
    <location>
        <begin position="102"/>
        <end position="121"/>
    </location>
</feature>
<evidence type="ECO:0000256" key="2">
    <source>
        <dbReference type="ARBA" id="ARBA00022989"/>
    </source>
</evidence>
<evidence type="ECO:0000313" key="5">
    <source>
        <dbReference type="EMBL" id="MBC9208588.1"/>
    </source>
</evidence>
<organism evidence="5 6">
    <name type="scientific">Teichococcus aerophilus</name>
    <dbReference type="NCBI Taxonomy" id="1224513"/>
    <lineage>
        <taxon>Bacteria</taxon>
        <taxon>Pseudomonadati</taxon>
        <taxon>Pseudomonadota</taxon>
        <taxon>Alphaproteobacteria</taxon>
        <taxon>Acetobacterales</taxon>
        <taxon>Roseomonadaceae</taxon>
        <taxon>Roseomonas</taxon>
    </lineage>
</organism>
<proteinExistence type="predicted"/>
<name>A0ABR7RQH4_9PROT</name>
<evidence type="ECO:0000256" key="4">
    <source>
        <dbReference type="SAM" id="Phobius"/>
    </source>
</evidence>
<feature type="transmembrane region" description="Helical" evidence="4">
    <location>
        <begin position="45"/>
        <end position="65"/>
    </location>
</feature>
<accession>A0ABR7RQH4</accession>
<dbReference type="RefSeq" id="WP_187785741.1">
    <property type="nucleotide sequence ID" value="NZ_JACTVA010000035.1"/>
</dbReference>
<dbReference type="InterPro" id="IPR036259">
    <property type="entry name" value="MFS_trans_sf"/>
</dbReference>
<dbReference type="InterPro" id="IPR011701">
    <property type="entry name" value="MFS"/>
</dbReference>
<feature type="transmembrane region" description="Helical" evidence="4">
    <location>
        <begin position="324"/>
        <end position="347"/>
    </location>
</feature>
<reference evidence="5 6" key="1">
    <citation type="journal article" date="2013" name="Int. J. Syst. Evol. Microbiol.">
        <title>Roseomonas aerophila sp. nov., isolated from air.</title>
        <authorList>
            <person name="Kim S.J."/>
            <person name="Weon H.Y."/>
            <person name="Ahn J.H."/>
            <person name="Hong S.B."/>
            <person name="Seok S.J."/>
            <person name="Whang K.S."/>
            <person name="Kwon S.W."/>
        </authorList>
    </citation>
    <scope>NUCLEOTIDE SEQUENCE [LARGE SCALE GENOMIC DNA]</scope>
    <source>
        <strain evidence="5 6">NBRC 108923</strain>
    </source>
</reference>
<sequence>MPENPVPVRRLAWALGVNQLLSWATSFYVPAVIAGAAAAEMGVSTALLMGGFSCALLITGLCAPHVGRWIGQHGGRFSLAASTVVLGLGLLLLAWAQGVGGWYLGWAVLGIGMALGLYDAAFATAGTLLGVGVAPAITGISLLGGFASTLGWPAGMALLGLLDWRGVLVVYALVQLAVNLPLVLWAVPQAPPQPPAPAAATTGPTAAHRLRAVMLACMGSFFTLRWFITSAMAAHVLPLMAGLGLSPGQALAAAMLIGPGQVAGRLLEWQLAPRIGTLWRARLGALLFPAGALLLLSGSPFAAFGFALLYGMSNGILTINRGTLPMLVFGPNGYAALLGWIALPVLLAQAAAPAVAAPFIAALPATGLLVGSGCVAGLAAFLLLPLRARVTG</sequence>
<evidence type="ECO:0000256" key="1">
    <source>
        <dbReference type="ARBA" id="ARBA00022692"/>
    </source>
</evidence>
<comment type="caution">
    <text evidence="5">The sequence shown here is derived from an EMBL/GenBank/DDBJ whole genome shotgun (WGS) entry which is preliminary data.</text>
</comment>
<evidence type="ECO:0000256" key="3">
    <source>
        <dbReference type="ARBA" id="ARBA00023136"/>
    </source>
</evidence>
<keyword evidence="6" id="KW-1185">Reference proteome</keyword>
<gene>
    <name evidence="5" type="ORF">IBL26_17195</name>
</gene>
<keyword evidence="2 4" id="KW-1133">Transmembrane helix</keyword>
<protein>
    <submittedName>
        <fullName evidence="5">MFS transporter</fullName>
    </submittedName>
</protein>
<feature type="transmembrane region" description="Helical" evidence="4">
    <location>
        <begin position="168"/>
        <end position="187"/>
    </location>
</feature>
<feature type="transmembrane region" description="Helical" evidence="4">
    <location>
        <begin position="212"/>
        <end position="237"/>
    </location>
</feature>
<feature type="transmembrane region" description="Helical" evidence="4">
    <location>
        <begin position="359"/>
        <end position="384"/>
    </location>
</feature>